<dbReference type="Pfam" id="PF17479">
    <property type="entry name" value="DUF3048_C"/>
    <property type="match status" value="1"/>
</dbReference>
<gene>
    <name evidence="4" type="ORF">EV140_2053</name>
</gene>
<feature type="region of interest" description="Disordered" evidence="1">
    <location>
        <begin position="29"/>
        <end position="52"/>
    </location>
</feature>
<dbReference type="InterPro" id="IPR023158">
    <property type="entry name" value="YerB-like_sf"/>
</dbReference>
<comment type="caution">
    <text evidence="4">The sequence shown here is derived from an EMBL/GenBank/DDBJ whole genome shotgun (WGS) entry which is preliminary data.</text>
</comment>
<dbReference type="InterPro" id="IPR021416">
    <property type="entry name" value="DUF3048_N"/>
</dbReference>
<evidence type="ECO:0000259" key="3">
    <source>
        <dbReference type="Pfam" id="PF17479"/>
    </source>
</evidence>
<name>A0A4Q7TFI6_9MICO</name>
<evidence type="ECO:0000256" key="1">
    <source>
        <dbReference type="SAM" id="MobiDB-lite"/>
    </source>
</evidence>
<dbReference type="RefSeq" id="WP_130283616.1">
    <property type="nucleotide sequence ID" value="NZ_SGXT01000017.1"/>
</dbReference>
<protein>
    <submittedName>
        <fullName evidence="4">DUF3048 family protein</fullName>
    </submittedName>
</protein>
<feature type="compositionally biased region" description="Low complexity" evidence="1">
    <location>
        <begin position="37"/>
        <end position="52"/>
    </location>
</feature>
<evidence type="ECO:0000259" key="2">
    <source>
        <dbReference type="Pfam" id="PF11258"/>
    </source>
</evidence>
<keyword evidence="5" id="KW-1185">Reference proteome</keyword>
<dbReference type="AlphaFoldDB" id="A0A4Q7TFI6"/>
<feature type="domain" description="DUF3048" evidence="2">
    <location>
        <begin position="62"/>
        <end position="199"/>
    </location>
</feature>
<proteinExistence type="predicted"/>
<dbReference type="InterPro" id="IPR035328">
    <property type="entry name" value="DUF3048_C"/>
</dbReference>
<dbReference type="Pfam" id="PF11258">
    <property type="entry name" value="DUF3048"/>
    <property type="match status" value="1"/>
</dbReference>
<dbReference type="OrthoDB" id="9779102at2"/>
<accession>A0A4Q7TFI6</accession>
<dbReference type="Gene3D" id="3.50.90.10">
    <property type="entry name" value="YerB-like"/>
    <property type="match status" value="1"/>
</dbReference>
<dbReference type="PROSITE" id="PS51257">
    <property type="entry name" value="PROKAR_LIPOPROTEIN"/>
    <property type="match status" value="1"/>
</dbReference>
<reference evidence="4 5" key="1">
    <citation type="journal article" date="2015" name="Stand. Genomic Sci.">
        <title>Genomic Encyclopedia of Bacterial and Archaeal Type Strains, Phase III: the genomes of soil and plant-associated and newly described type strains.</title>
        <authorList>
            <person name="Whitman W.B."/>
            <person name="Woyke T."/>
            <person name="Klenk H.P."/>
            <person name="Zhou Y."/>
            <person name="Lilburn T.G."/>
            <person name="Beck B.J."/>
            <person name="De Vos P."/>
            <person name="Vandamme P."/>
            <person name="Eisen J.A."/>
            <person name="Garrity G."/>
            <person name="Hugenholtz P."/>
            <person name="Kyrpides N.C."/>
        </authorList>
    </citation>
    <scope>NUCLEOTIDE SEQUENCE [LARGE SCALE GENOMIC DNA]</scope>
    <source>
        <strain evidence="4 5">AC4r</strain>
    </source>
</reference>
<evidence type="ECO:0000313" key="5">
    <source>
        <dbReference type="Proteomes" id="UP000292408"/>
    </source>
</evidence>
<dbReference type="EMBL" id="SGXT01000017">
    <property type="protein sequence ID" value="RZT58290.1"/>
    <property type="molecule type" value="Genomic_DNA"/>
</dbReference>
<dbReference type="SUPFAM" id="SSF159774">
    <property type="entry name" value="YerB-like"/>
    <property type="match status" value="1"/>
</dbReference>
<dbReference type="Proteomes" id="UP000292408">
    <property type="component" value="Unassembled WGS sequence"/>
</dbReference>
<organism evidence="4 5">
    <name type="scientific">Microcella alkaliphila</name>
    <dbReference type="NCBI Taxonomy" id="279828"/>
    <lineage>
        <taxon>Bacteria</taxon>
        <taxon>Bacillati</taxon>
        <taxon>Actinomycetota</taxon>
        <taxon>Actinomycetes</taxon>
        <taxon>Micrococcales</taxon>
        <taxon>Microbacteriaceae</taxon>
        <taxon>Microcella</taxon>
    </lineage>
</organism>
<sequence>MPSFSRRRLGGLTVALALIVGLGACAPEERPLESESPEPSVEPAPSYTSTYEAPPPYALAPLTGAIIEPGSLDRPVLSAKIDNAPLARPQVGLDRADVVHVELVEGGSIRYAASWHSDLPDEVGPVRSVRPMDPDIVSPFGGILAYSGAQPQFIAAMLDTPVRNVIFDRGDDSDLVYRGLPRPSPHNVVARAAQLVDRYATDAPPRQQFAFADRVENATAVRDGVPASAFSLRYGQVGQSVWEWSEADARWLRSQGAQPDVALSGARLSATNVIVLRVIVDFGPGVPQTLLAGQSGSGFVATGGKTVPITWSKAGMADSYRLLDDHGVAVRLAPGTTWIELVPDTGDATITAG</sequence>
<feature type="domain" description="DUF3048" evidence="3">
    <location>
        <begin position="232"/>
        <end position="339"/>
    </location>
</feature>
<evidence type="ECO:0000313" key="4">
    <source>
        <dbReference type="EMBL" id="RZT58290.1"/>
    </source>
</evidence>